<evidence type="ECO:0000313" key="11">
    <source>
        <dbReference type="Proteomes" id="UP001202180"/>
    </source>
</evidence>
<protein>
    <recommendedName>
        <fullName evidence="2">histidine kinase</fullName>
        <ecNumber evidence="2">2.7.13.3</ecNumber>
    </recommendedName>
</protein>
<dbReference type="PANTHER" id="PTHR41523">
    <property type="entry name" value="TWO-COMPONENT SYSTEM SENSOR PROTEIN"/>
    <property type="match status" value="1"/>
</dbReference>
<dbReference type="SUPFAM" id="SSF48452">
    <property type="entry name" value="TPR-like"/>
    <property type="match status" value="2"/>
</dbReference>
<dbReference type="GO" id="GO:0016301">
    <property type="term" value="F:kinase activity"/>
    <property type="evidence" value="ECO:0007669"/>
    <property type="project" value="UniProtKB-KW"/>
</dbReference>
<keyword evidence="5" id="KW-0547">Nucleotide-binding</keyword>
<dbReference type="PANTHER" id="PTHR41523:SF8">
    <property type="entry name" value="ETHYLENE RESPONSE SENSOR PROTEIN"/>
    <property type="match status" value="1"/>
</dbReference>
<keyword evidence="8" id="KW-0812">Transmembrane</keyword>
<keyword evidence="3" id="KW-0597">Phosphoprotein</keyword>
<keyword evidence="4" id="KW-0808">Transferase</keyword>
<dbReference type="Gene3D" id="1.25.40.10">
    <property type="entry name" value="Tetratricopeptide repeat domain"/>
    <property type="match status" value="1"/>
</dbReference>
<evidence type="ECO:0000256" key="8">
    <source>
        <dbReference type="SAM" id="Phobius"/>
    </source>
</evidence>
<keyword evidence="11" id="KW-1185">Reference proteome</keyword>
<keyword evidence="8" id="KW-1133">Transmembrane helix</keyword>
<keyword evidence="7" id="KW-0067">ATP-binding</keyword>
<dbReference type="InterPro" id="IPR011495">
    <property type="entry name" value="Sig_transdc_His_kin_sub2_dim/P"/>
</dbReference>
<accession>A0ABT0HF20</accession>
<evidence type="ECO:0000256" key="2">
    <source>
        <dbReference type="ARBA" id="ARBA00012438"/>
    </source>
</evidence>
<evidence type="ECO:0000256" key="4">
    <source>
        <dbReference type="ARBA" id="ARBA00022679"/>
    </source>
</evidence>
<comment type="catalytic activity">
    <reaction evidence="1">
        <text>ATP + protein L-histidine = ADP + protein N-phospho-L-histidine.</text>
        <dbReference type="EC" id="2.7.13.3"/>
    </reaction>
</comment>
<dbReference type="InterPro" id="IPR011990">
    <property type="entry name" value="TPR-like_helical_dom_sf"/>
</dbReference>
<gene>
    <name evidence="10" type="ORF">M0L20_02750</name>
</gene>
<keyword evidence="6 10" id="KW-0418">Kinase</keyword>
<evidence type="ECO:0000313" key="10">
    <source>
        <dbReference type="EMBL" id="MCK8490753.1"/>
    </source>
</evidence>
<dbReference type="Gene3D" id="3.30.565.10">
    <property type="entry name" value="Histidine kinase-like ATPase, C-terminal domain"/>
    <property type="match status" value="1"/>
</dbReference>
<evidence type="ECO:0000256" key="5">
    <source>
        <dbReference type="ARBA" id="ARBA00022741"/>
    </source>
</evidence>
<evidence type="ECO:0000256" key="6">
    <source>
        <dbReference type="ARBA" id="ARBA00022777"/>
    </source>
</evidence>
<name>A0ABT0HF20_9BACT</name>
<dbReference type="RefSeq" id="WP_248475563.1">
    <property type="nucleotide sequence ID" value="NZ_JALPRF010000001.1"/>
</dbReference>
<dbReference type="Proteomes" id="UP001202180">
    <property type="component" value="Unassembled WGS sequence"/>
</dbReference>
<evidence type="ECO:0000259" key="9">
    <source>
        <dbReference type="Pfam" id="PF07568"/>
    </source>
</evidence>
<organism evidence="10 11">
    <name type="scientific">Spirosoma liriopis</name>
    <dbReference type="NCBI Taxonomy" id="2937440"/>
    <lineage>
        <taxon>Bacteria</taxon>
        <taxon>Pseudomonadati</taxon>
        <taxon>Bacteroidota</taxon>
        <taxon>Cytophagia</taxon>
        <taxon>Cytophagales</taxon>
        <taxon>Cytophagaceae</taxon>
        <taxon>Spirosoma</taxon>
    </lineage>
</organism>
<sequence>MGKYLYEKLAKTQQEYREAIATGDSMEVAEKCYLLGKRHSAVGDYVTAQAWFIRSLRIREPLGPSENIGKVHLRMAENHIVQRQHGQAMTHARQAIANFRHVRSQHGEMGAFIVLAGVHDLGWRMNREKAGSIPEASLDSALFFFRKAERLAIALKKAPDIANVYLCMGKTLALRNGNLALPYLKKAYAINLEQKTPYSIINSLQELASCYLAIDQPLTAKKWLDQAAYVRDTARHGDYWQNGLLEEIYTKLYQQTGQWKLAFEHQQKHNQLRMEALNADREGAIAQAEMRYESEKKGVQLNAQKRMTWMTTVLFGITAIGCLVFYWLFRKYRRLSEHNAKLVKEQNHRVKNNLQSITSLLGLQYNRLTDPAAREAVEESLLRVEAMALVHQRLYDGERLVEVDLREYIPELVSGVLRSFNFNHVQPKYTLSPIWLDADRAISVGLLLNELVTNSCKYAFPDHPNPALAISCQEVNGKLNVLFVDNGPGFTPKPKANSFGMKLMDMITQKLKGKSYFNMDNGCSFTLSFDLSTLVTLQ</sequence>
<dbReference type="Gene3D" id="3.30.450.20">
    <property type="entry name" value="PAS domain"/>
    <property type="match status" value="1"/>
</dbReference>
<evidence type="ECO:0000256" key="3">
    <source>
        <dbReference type="ARBA" id="ARBA00022553"/>
    </source>
</evidence>
<dbReference type="InterPro" id="IPR036890">
    <property type="entry name" value="HATPase_C_sf"/>
</dbReference>
<comment type="caution">
    <text evidence="10">The sequence shown here is derived from an EMBL/GenBank/DDBJ whole genome shotgun (WGS) entry which is preliminary data.</text>
</comment>
<dbReference type="Pfam" id="PF07568">
    <property type="entry name" value="HisKA_2"/>
    <property type="match status" value="1"/>
</dbReference>
<feature type="transmembrane region" description="Helical" evidence="8">
    <location>
        <begin position="307"/>
        <end position="329"/>
    </location>
</feature>
<keyword evidence="8" id="KW-0472">Membrane</keyword>
<feature type="domain" description="Signal transduction histidine kinase subgroup 2 dimerisation and phosphoacceptor" evidence="9">
    <location>
        <begin position="345"/>
        <end position="419"/>
    </location>
</feature>
<evidence type="ECO:0000256" key="1">
    <source>
        <dbReference type="ARBA" id="ARBA00000085"/>
    </source>
</evidence>
<dbReference type="EC" id="2.7.13.3" evidence="2"/>
<evidence type="ECO:0000256" key="7">
    <source>
        <dbReference type="ARBA" id="ARBA00022840"/>
    </source>
</evidence>
<dbReference type="SUPFAM" id="SSF55874">
    <property type="entry name" value="ATPase domain of HSP90 chaperone/DNA topoisomerase II/histidine kinase"/>
    <property type="match status" value="1"/>
</dbReference>
<proteinExistence type="predicted"/>
<reference evidence="10 11" key="1">
    <citation type="submission" date="2022-04" db="EMBL/GenBank/DDBJ databases">
        <title>Spirosoma sp. strain RP8 genome sequencing and assembly.</title>
        <authorList>
            <person name="Jung Y."/>
        </authorList>
    </citation>
    <scope>NUCLEOTIDE SEQUENCE [LARGE SCALE GENOMIC DNA]</scope>
    <source>
        <strain evidence="10 11">RP8</strain>
    </source>
</reference>
<dbReference type="EMBL" id="JALPRF010000001">
    <property type="protein sequence ID" value="MCK8490753.1"/>
    <property type="molecule type" value="Genomic_DNA"/>
</dbReference>